<feature type="transmembrane region" description="Helical" evidence="8">
    <location>
        <begin position="349"/>
        <end position="373"/>
    </location>
</feature>
<comment type="caution">
    <text evidence="9">The sequence shown here is derived from an EMBL/GenBank/DDBJ whole genome shotgun (WGS) entry which is preliminary data.</text>
</comment>
<feature type="transmembrane region" description="Helical" evidence="8">
    <location>
        <begin position="135"/>
        <end position="155"/>
    </location>
</feature>
<dbReference type="EMBL" id="JNSL01000014">
    <property type="protein sequence ID" value="KGA21092.1"/>
    <property type="molecule type" value="Genomic_DNA"/>
</dbReference>
<feature type="transmembrane region" description="Helical" evidence="8">
    <location>
        <begin position="249"/>
        <end position="269"/>
    </location>
</feature>
<evidence type="ECO:0000256" key="4">
    <source>
        <dbReference type="ARBA" id="ARBA00022519"/>
    </source>
</evidence>
<keyword evidence="7 8" id="KW-0472">Membrane</keyword>
<feature type="transmembrane region" description="Helical" evidence="8">
    <location>
        <begin position="207"/>
        <end position="228"/>
    </location>
</feature>
<feature type="transmembrane region" description="Helical" evidence="8">
    <location>
        <begin position="59"/>
        <end position="82"/>
    </location>
</feature>
<name>A0A094QCF9_9ZZZZ</name>
<organism evidence="9">
    <name type="scientific">freshwater metagenome</name>
    <dbReference type="NCBI Taxonomy" id="449393"/>
    <lineage>
        <taxon>unclassified sequences</taxon>
        <taxon>metagenomes</taxon>
        <taxon>ecological metagenomes</taxon>
    </lineage>
</organism>
<keyword evidence="4" id="KW-0997">Cell inner membrane</keyword>
<keyword evidence="2" id="KW-0813">Transport</keyword>
<keyword evidence="6 8" id="KW-1133">Transmembrane helix</keyword>
<comment type="subcellular location">
    <subcellularLocation>
        <location evidence="1">Cell inner membrane</location>
        <topology evidence="1">Multi-pass membrane protein</topology>
    </subcellularLocation>
</comment>
<sequence>MTSKKVTTTSGSVTGAASSFSWSRADTIRTSVAGVIVLGLFTWAYLLSSNTETGGRASFSLLIGLALGIVFERGRFCFFCIFRDSIESRKNSGFLSVIVALAVGAIGYAIVFGMYLPDTSGEYLPPNAHIGPTSWVLAIAALAFGFGMALSGACISGHLYRIGQGSLRAIPALIGALIGFGLGFITWNTLYLRAIQEAPTLWLPHYIGYAGSLAVTLAVLGVIAYFLLKSNTESAPERASGLAVLRSKFSPATTGALVGIIGTIAYMRIEPLGVTRQLSAISRKEFEKQSWLPETINGLDTLAGCVGLVADTITNNGWLIIGFVLASFAAALSGNRFKFEIPTVRNSSTALVGGVLMGWGSMTALGCTVGVLLSSTQAFAISGWVFFIFAFLGVYLGIKARVHTL</sequence>
<evidence type="ECO:0000256" key="8">
    <source>
        <dbReference type="SAM" id="Phobius"/>
    </source>
</evidence>
<dbReference type="Pfam" id="PF04143">
    <property type="entry name" value="Sulf_transp"/>
    <property type="match status" value="1"/>
</dbReference>
<evidence type="ECO:0000256" key="1">
    <source>
        <dbReference type="ARBA" id="ARBA00004429"/>
    </source>
</evidence>
<feature type="transmembrane region" description="Helical" evidence="8">
    <location>
        <begin position="28"/>
        <end position="47"/>
    </location>
</feature>
<dbReference type="AlphaFoldDB" id="A0A094QCF9"/>
<feature type="transmembrane region" description="Helical" evidence="8">
    <location>
        <begin position="167"/>
        <end position="187"/>
    </location>
</feature>
<evidence type="ECO:0000256" key="3">
    <source>
        <dbReference type="ARBA" id="ARBA00022475"/>
    </source>
</evidence>
<dbReference type="GO" id="GO:0005886">
    <property type="term" value="C:plasma membrane"/>
    <property type="evidence" value="ECO:0007669"/>
    <property type="project" value="UniProtKB-SubCell"/>
</dbReference>
<evidence type="ECO:0000256" key="5">
    <source>
        <dbReference type="ARBA" id="ARBA00022692"/>
    </source>
</evidence>
<proteinExistence type="predicted"/>
<dbReference type="InterPro" id="IPR007272">
    <property type="entry name" value="Sulf_transp_TsuA/YedE"/>
</dbReference>
<evidence type="ECO:0000313" key="9">
    <source>
        <dbReference type="EMBL" id="KGA21092.1"/>
    </source>
</evidence>
<accession>A0A094QCF9</accession>
<protein>
    <submittedName>
        <fullName evidence="9">Uncharacterized protein</fullName>
    </submittedName>
</protein>
<keyword evidence="5 8" id="KW-0812">Transmembrane</keyword>
<keyword evidence="3" id="KW-1003">Cell membrane</keyword>
<dbReference type="PANTHER" id="PTHR30574">
    <property type="entry name" value="INNER MEMBRANE PROTEIN YEDE"/>
    <property type="match status" value="1"/>
</dbReference>
<gene>
    <name evidence="9" type="ORF">GM51_3850</name>
</gene>
<evidence type="ECO:0000256" key="7">
    <source>
        <dbReference type="ARBA" id="ARBA00023136"/>
    </source>
</evidence>
<evidence type="ECO:0000256" key="2">
    <source>
        <dbReference type="ARBA" id="ARBA00022448"/>
    </source>
</evidence>
<evidence type="ECO:0000256" key="6">
    <source>
        <dbReference type="ARBA" id="ARBA00022989"/>
    </source>
</evidence>
<feature type="transmembrane region" description="Helical" evidence="8">
    <location>
        <begin position="379"/>
        <end position="398"/>
    </location>
</feature>
<dbReference type="PANTHER" id="PTHR30574:SF1">
    <property type="entry name" value="SULPHUR TRANSPORT DOMAIN-CONTAINING PROTEIN"/>
    <property type="match status" value="1"/>
</dbReference>
<reference evidence="9" key="1">
    <citation type="submission" date="2014-06" db="EMBL/GenBank/DDBJ databases">
        <title>Key roles for freshwater Actinobacteria revealed by deep metagenomic sequencing.</title>
        <authorList>
            <person name="Ghai R."/>
            <person name="Mizuno C.M."/>
            <person name="Picazo A."/>
            <person name="Camacho A."/>
            <person name="Rodriguez-Valera F."/>
        </authorList>
    </citation>
    <scope>NUCLEOTIDE SEQUENCE</scope>
</reference>
<feature type="transmembrane region" description="Helical" evidence="8">
    <location>
        <begin position="317"/>
        <end position="337"/>
    </location>
</feature>
<feature type="transmembrane region" description="Helical" evidence="8">
    <location>
        <begin position="94"/>
        <end position="115"/>
    </location>
</feature>